<dbReference type="Pfam" id="PF01839">
    <property type="entry name" value="FG-GAP"/>
    <property type="match status" value="2"/>
</dbReference>
<dbReference type="SUPFAM" id="SSF69318">
    <property type="entry name" value="Integrin alpha N-terminal domain"/>
    <property type="match status" value="2"/>
</dbReference>
<dbReference type="InterPro" id="IPR013519">
    <property type="entry name" value="Int_alpha_beta-p"/>
</dbReference>
<reference evidence="6 7" key="1">
    <citation type="submission" date="2022-10" db="EMBL/GenBank/DDBJ databases">
        <title>Draft genome sequence of Streptomyces sp. YSPA8.</title>
        <authorList>
            <person name="Moriuchi R."/>
            <person name="Dohra H."/>
            <person name="Yamamura H."/>
            <person name="Kodani S."/>
        </authorList>
    </citation>
    <scope>NUCLEOTIDE SEQUENCE [LARGE SCALE GENOMIC DNA]</scope>
    <source>
        <strain evidence="6 7">YSPA8</strain>
    </source>
</reference>
<dbReference type="InterPro" id="IPR028994">
    <property type="entry name" value="Integrin_alpha_N"/>
</dbReference>
<feature type="region of interest" description="Disordered" evidence="4">
    <location>
        <begin position="29"/>
        <end position="71"/>
    </location>
</feature>
<keyword evidence="1 5" id="KW-0732">Signal</keyword>
<evidence type="ECO:0000256" key="5">
    <source>
        <dbReference type="SAM" id="SignalP"/>
    </source>
</evidence>
<comment type="caution">
    <text evidence="6">The sequence shown here is derived from an EMBL/GenBank/DDBJ whole genome shotgun (WGS) entry which is preliminary data.</text>
</comment>
<evidence type="ECO:0000256" key="4">
    <source>
        <dbReference type="SAM" id="MobiDB-lite"/>
    </source>
</evidence>
<feature type="compositionally biased region" description="Basic and acidic residues" evidence="4">
    <location>
        <begin position="59"/>
        <end position="70"/>
    </location>
</feature>
<evidence type="ECO:0000256" key="2">
    <source>
        <dbReference type="ARBA" id="ARBA00022737"/>
    </source>
</evidence>
<keyword evidence="2" id="KW-0677">Repeat</keyword>
<evidence type="ECO:0000256" key="1">
    <source>
        <dbReference type="ARBA" id="ARBA00022729"/>
    </source>
</evidence>
<dbReference type="PANTHER" id="PTHR46580">
    <property type="entry name" value="SENSOR KINASE-RELATED"/>
    <property type="match status" value="1"/>
</dbReference>
<keyword evidence="7" id="KW-1185">Reference proteome</keyword>
<dbReference type="RefSeq" id="WP_323447366.1">
    <property type="nucleotide sequence ID" value="NZ_BSBI01000004.1"/>
</dbReference>
<dbReference type="Pfam" id="PF13517">
    <property type="entry name" value="FG-GAP_3"/>
    <property type="match status" value="1"/>
</dbReference>
<proteinExistence type="predicted"/>
<gene>
    <name evidence="6" type="ORF">SYYSPA8_13540</name>
</gene>
<dbReference type="EMBL" id="BSBI01000004">
    <property type="protein sequence ID" value="GLF95327.1"/>
    <property type="molecule type" value="Genomic_DNA"/>
</dbReference>
<dbReference type="Gene3D" id="2.130.10.130">
    <property type="entry name" value="Integrin alpha, N-terminal"/>
    <property type="match status" value="4"/>
</dbReference>
<feature type="chain" id="PRO_5045872006" evidence="5">
    <location>
        <begin position="30"/>
        <end position="511"/>
    </location>
</feature>
<name>A0ABQ5NY81_9ACTN</name>
<organism evidence="6 7">
    <name type="scientific">Streptomyces yaizuensis</name>
    <dbReference type="NCBI Taxonomy" id="2989713"/>
    <lineage>
        <taxon>Bacteria</taxon>
        <taxon>Bacillati</taxon>
        <taxon>Actinomycetota</taxon>
        <taxon>Actinomycetes</taxon>
        <taxon>Kitasatosporales</taxon>
        <taxon>Streptomycetaceae</taxon>
        <taxon>Streptomyces</taxon>
    </lineage>
</organism>
<evidence type="ECO:0000313" key="7">
    <source>
        <dbReference type="Proteomes" id="UP001291653"/>
    </source>
</evidence>
<feature type="signal peptide" evidence="5">
    <location>
        <begin position="1"/>
        <end position="29"/>
    </location>
</feature>
<dbReference type="Proteomes" id="UP001291653">
    <property type="component" value="Unassembled WGS sequence"/>
</dbReference>
<dbReference type="PROSITE" id="PS51470">
    <property type="entry name" value="FG_GAP"/>
    <property type="match status" value="2"/>
</dbReference>
<dbReference type="SMART" id="SM00191">
    <property type="entry name" value="Int_alpha"/>
    <property type="match status" value="5"/>
</dbReference>
<evidence type="ECO:0000313" key="6">
    <source>
        <dbReference type="EMBL" id="GLF95327.1"/>
    </source>
</evidence>
<accession>A0ABQ5NY81</accession>
<dbReference type="PANTHER" id="PTHR46580:SF2">
    <property type="entry name" value="MAM DOMAIN-CONTAINING PROTEIN"/>
    <property type="match status" value="1"/>
</dbReference>
<keyword evidence="3" id="KW-0325">Glycoprotein</keyword>
<sequence length="511" mass="51294">MTSFRPTRGPVLAAAVTAVLSLAAPPALAAGGADRPAAVPPGAAPTAQANPKPKPKPQTKPDDFDGDGYRDIAVAAPSGTVNGVVRAGHVSVLYGSKSGAPYQRRQLFHQDLPGVPGGAETGDGFGEALATGDLDRDGYTDLIVGTPGEDIGSIGPEAGTVVVIWGGRKGLAGSATLMVGPGPHLGAGKHLAVGDFDGDGDHDLATAEGGGAVVALSGPFGRDGSRSGRAHLENGTYFITGLATGDIDRDGRADLVGLRHHTDEPDSRHLVVWKGGPRGAGPGHRVITGTNGLNVPGGDNLDMGDVNGDRFADIVMGRRDGYDSDLDLPRAKGGMVTVVPGSAQGAQGTKATQLNQDSPGIPGAAVHGDYFGSGISVADIDGDGYEDVSAGIVGKDVDGLDGAGAVVTLRGSAKGLTGAGARLFSQSTPGVPGASERFDRFGANTRLLDLDGDRRAELITAATGENERAGALWVFRATRTGITASGSVTFGNGTLGAVAAPGSELGRTFGR</sequence>
<evidence type="ECO:0000256" key="3">
    <source>
        <dbReference type="ARBA" id="ARBA00023180"/>
    </source>
</evidence>
<protein>
    <submittedName>
        <fullName evidence="6">VCBS repeat-containing protein</fullName>
    </submittedName>
</protein>
<dbReference type="InterPro" id="IPR013517">
    <property type="entry name" value="FG-GAP"/>
</dbReference>